<keyword evidence="4 11" id="KW-0589">Pheromone response</keyword>
<evidence type="ECO:0000256" key="6">
    <source>
        <dbReference type="ARBA" id="ARBA00022989"/>
    </source>
</evidence>
<evidence type="ECO:0000256" key="7">
    <source>
        <dbReference type="ARBA" id="ARBA00023040"/>
    </source>
</evidence>
<keyword evidence="5 11" id="KW-0812">Transmembrane</keyword>
<evidence type="ECO:0000256" key="9">
    <source>
        <dbReference type="ARBA" id="ARBA00023170"/>
    </source>
</evidence>
<keyword evidence="7 11" id="KW-0297">G-protein coupled receptor</keyword>
<evidence type="ECO:0000256" key="4">
    <source>
        <dbReference type="ARBA" id="ARBA00022507"/>
    </source>
</evidence>
<accession>A0A7J7EEF7</accession>
<evidence type="ECO:0000256" key="8">
    <source>
        <dbReference type="ARBA" id="ARBA00023136"/>
    </source>
</evidence>
<comment type="caution">
    <text evidence="12">The sequence shown here is derived from an EMBL/GenBank/DDBJ whole genome shotgun (WGS) entry which is preliminary data.</text>
</comment>
<dbReference type="InterPro" id="IPR004072">
    <property type="entry name" value="Vmron_rcpt_1"/>
</dbReference>
<dbReference type="Proteomes" id="UP000551758">
    <property type="component" value="Unassembled WGS sequence"/>
</dbReference>
<evidence type="ECO:0000313" key="12">
    <source>
        <dbReference type="EMBL" id="KAF5914165.1"/>
    </source>
</evidence>
<dbReference type="Pfam" id="PF03402">
    <property type="entry name" value="V1R"/>
    <property type="match status" value="1"/>
</dbReference>
<keyword evidence="8 11" id="KW-0472">Membrane</keyword>
<dbReference type="EMBL" id="JACDTQ010003472">
    <property type="protein sequence ID" value="KAF5914165.1"/>
    <property type="molecule type" value="Genomic_DNA"/>
</dbReference>
<dbReference type="AlphaFoldDB" id="A0A7J7EEF7"/>
<evidence type="ECO:0000256" key="11">
    <source>
        <dbReference type="RuleBase" id="RU364061"/>
    </source>
</evidence>
<comment type="subcellular location">
    <subcellularLocation>
        <location evidence="1 11">Cell membrane</location>
        <topology evidence="1 11">Multi-pass membrane protein</topology>
    </subcellularLocation>
</comment>
<name>A0A7J7EEF7_DICBM</name>
<gene>
    <name evidence="12" type="ORF">HPG69_003966</name>
</gene>
<organism evidence="12 13">
    <name type="scientific">Diceros bicornis minor</name>
    <name type="common">South-central black rhinoceros</name>
    <dbReference type="NCBI Taxonomy" id="77932"/>
    <lineage>
        <taxon>Eukaryota</taxon>
        <taxon>Metazoa</taxon>
        <taxon>Chordata</taxon>
        <taxon>Craniata</taxon>
        <taxon>Vertebrata</taxon>
        <taxon>Euteleostomi</taxon>
        <taxon>Mammalia</taxon>
        <taxon>Eutheria</taxon>
        <taxon>Laurasiatheria</taxon>
        <taxon>Perissodactyla</taxon>
        <taxon>Rhinocerotidae</taxon>
        <taxon>Diceros</taxon>
    </lineage>
</organism>
<evidence type="ECO:0000313" key="13">
    <source>
        <dbReference type="Proteomes" id="UP000551758"/>
    </source>
</evidence>
<evidence type="ECO:0000256" key="10">
    <source>
        <dbReference type="ARBA" id="ARBA00023224"/>
    </source>
</evidence>
<dbReference type="GO" id="GO:0019236">
    <property type="term" value="P:response to pheromone"/>
    <property type="evidence" value="ECO:0007669"/>
    <property type="project" value="UniProtKB-KW"/>
</dbReference>
<dbReference type="PANTHER" id="PTHR24062">
    <property type="entry name" value="VOMERONASAL TYPE-1 RECEPTOR"/>
    <property type="match status" value="1"/>
</dbReference>
<comment type="caution">
    <text evidence="11">Lacks conserved residue(s) required for the propagation of feature annotation.</text>
</comment>
<evidence type="ECO:0000256" key="2">
    <source>
        <dbReference type="ARBA" id="ARBA00010663"/>
    </source>
</evidence>
<dbReference type="GO" id="GO:0005886">
    <property type="term" value="C:plasma membrane"/>
    <property type="evidence" value="ECO:0007669"/>
    <property type="project" value="UniProtKB-SubCell"/>
</dbReference>
<keyword evidence="9 11" id="KW-0675">Receptor</keyword>
<feature type="transmembrane region" description="Helical" evidence="11">
    <location>
        <begin position="219"/>
        <end position="240"/>
    </location>
</feature>
<evidence type="ECO:0000256" key="1">
    <source>
        <dbReference type="ARBA" id="ARBA00004651"/>
    </source>
</evidence>
<evidence type="ECO:0000256" key="3">
    <source>
        <dbReference type="ARBA" id="ARBA00022475"/>
    </source>
</evidence>
<comment type="similarity">
    <text evidence="2 11">Belongs to the G-protein coupled receptor 1 family.</text>
</comment>
<evidence type="ECO:0000256" key="5">
    <source>
        <dbReference type="ARBA" id="ARBA00022692"/>
    </source>
</evidence>
<keyword evidence="10 11" id="KW-0807">Transducer</keyword>
<protein>
    <recommendedName>
        <fullName evidence="11">Vomeronasal type-1 receptor</fullName>
    </recommendedName>
</protein>
<sequence>MPQTLHGDSVIHTADDMIKALLWAEQVQEPCLYNCHSEALSTPFQKDVLRTTGEAAVKTTFLLQIGAGTVANVILFFHNVSSVLLGHRQRPTHDSHPHGHGQSRFFFPLEFPTRSAHSTTLCSTCVLSTYQFTLIPQSGMDNAQRKSSQGKRFCSPSSSTAQIVIFWSISDATFIGLTGWASGSMALLLHRHHQRVQYTHTLKGYHKCPPEIRATHTNLMLVVTFVIPYLLNSIFTPYMTAFLDTHLQVM</sequence>
<reference evidence="12 13" key="1">
    <citation type="journal article" date="2020" name="Mol. Biol. Evol.">
        <title>Interspecific Gene Flow and the Evolution of Specialization in Black and White Rhinoceros.</title>
        <authorList>
            <person name="Moodley Y."/>
            <person name="Westbury M.V."/>
            <person name="Russo I.M."/>
            <person name="Gopalakrishnan S."/>
            <person name="Rakotoarivelo A."/>
            <person name="Olsen R.A."/>
            <person name="Prost S."/>
            <person name="Tunstall T."/>
            <person name="Ryder O.A."/>
            <person name="Dalen L."/>
            <person name="Bruford M.W."/>
        </authorList>
    </citation>
    <scope>NUCLEOTIDE SEQUENCE [LARGE SCALE GENOMIC DNA]</scope>
    <source>
        <strain evidence="12">SBR-YM</strain>
        <tissue evidence="12">Skin</tissue>
    </source>
</reference>
<dbReference type="GO" id="GO:0016503">
    <property type="term" value="F:pheromone receptor activity"/>
    <property type="evidence" value="ECO:0007669"/>
    <property type="project" value="InterPro"/>
</dbReference>
<proteinExistence type="inferred from homology"/>
<keyword evidence="13" id="KW-1185">Reference proteome</keyword>
<keyword evidence="3 11" id="KW-1003">Cell membrane</keyword>
<keyword evidence="6 11" id="KW-1133">Transmembrane helix</keyword>